<organism evidence="1 2">
    <name type="scientific">Vararia minispora EC-137</name>
    <dbReference type="NCBI Taxonomy" id="1314806"/>
    <lineage>
        <taxon>Eukaryota</taxon>
        <taxon>Fungi</taxon>
        <taxon>Dikarya</taxon>
        <taxon>Basidiomycota</taxon>
        <taxon>Agaricomycotina</taxon>
        <taxon>Agaricomycetes</taxon>
        <taxon>Russulales</taxon>
        <taxon>Lachnocladiaceae</taxon>
        <taxon>Vararia</taxon>
    </lineage>
</organism>
<evidence type="ECO:0000313" key="1">
    <source>
        <dbReference type="EMBL" id="KAI0031010.1"/>
    </source>
</evidence>
<accession>A0ACB8QHB3</accession>
<dbReference type="EMBL" id="MU273596">
    <property type="protein sequence ID" value="KAI0031010.1"/>
    <property type="molecule type" value="Genomic_DNA"/>
</dbReference>
<dbReference type="Proteomes" id="UP000814128">
    <property type="component" value="Unassembled WGS sequence"/>
</dbReference>
<evidence type="ECO:0000313" key="2">
    <source>
        <dbReference type="Proteomes" id="UP000814128"/>
    </source>
</evidence>
<reference evidence="1" key="1">
    <citation type="submission" date="2021-02" db="EMBL/GenBank/DDBJ databases">
        <authorList>
            <consortium name="DOE Joint Genome Institute"/>
            <person name="Ahrendt S."/>
            <person name="Looney B.P."/>
            <person name="Miyauchi S."/>
            <person name="Morin E."/>
            <person name="Drula E."/>
            <person name="Courty P.E."/>
            <person name="Chicoki N."/>
            <person name="Fauchery L."/>
            <person name="Kohler A."/>
            <person name="Kuo A."/>
            <person name="Labutti K."/>
            <person name="Pangilinan J."/>
            <person name="Lipzen A."/>
            <person name="Riley R."/>
            <person name="Andreopoulos W."/>
            <person name="He G."/>
            <person name="Johnson J."/>
            <person name="Barry K.W."/>
            <person name="Grigoriev I.V."/>
            <person name="Nagy L."/>
            <person name="Hibbett D."/>
            <person name="Henrissat B."/>
            <person name="Matheny P.B."/>
            <person name="Labbe J."/>
            <person name="Martin F."/>
        </authorList>
    </citation>
    <scope>NUCLEOTIDE SEQUENCE</scope>
    <source>
        <strain evidence="1">EC-137</strain>
    </source>
</reference>
<proteinExistence type="predicted"/>
<protein>
    <submittedName>
        <fullName evidence="1">Uncharacterized protein</fullName>
    </submittedName>
</protein>
<keyword evidence="2" id="KW-1185">Reference proteome</keyword>
<reference evidence="1" key="2">
    <citation type="journal article" date="2022" name="New Phytol.">
        <title>Evolutionary transition to the ectomycorrhizal habit in the genomes of a hyperdiverse lineage of mushroom-forming fungi.</title>
        <authorList>
            <person name="Looney B."/>
            <person name="Miyauchi S."/>
            <person name="Morin E."/>
            <person name="Drula E."/>
            <person name="Courty P.E."/>
            <person name="Kohler A."/>
            <person name="Kuo A."/>
            <person name="LaButti K."/>
            <person name="Pangilinan J."/>
            <person name="Lipzen A."/>
            <person name="Riley R."/>
            <person name="Andreopoulos W."/>
            <person name="He G."/>
            <person name="Johnson J."/>
            <person name="Nolan M."/>
            <person name="Tritt A."/>
            <person name="Barry K.W."/>
            <person name="Grigoriev I.V."/>
            <person name="Nagy L.G."/>
            <person name="Hibbett D."/>
            <person name="Henrissat B."/>
            <person name="Matheny P.B."/>
            <person name="Labbe J."/>
            <person name="Martin F.M."/>
        </authorList>
    </citation>
    <scope>NUCLEOTIDE SEQUENCE</scope>
    <source>
        <strain evidence="1">EC-137</strain>
    </source>
</reference>
<sequence>MAPMTKPETVLKQAEGLVSVGQTHAALQSLTDMFSSKRFRSTPLQSLEPIMIRFVELCIDMRKGRIAKEGLMQYKNLAQNTSVPSIEVVVQKFISLAEQKVADAQAQAEKVTADALADVDDLEASETPESILLGAVSGDQSKDRTDRALVTPWLKFLWESYRTALETLKNNARLEAIYQNIAQQAFQFCLKHQRKVEFRRLCETLRLHLSNVAKYAHQAHAINLQDPDTLQRHLDTRFAQLNAAVELELWQEAFRSVEDVHNLLTMAKKAPRPAMMANYYEKLTKIFLMSGNALYHAAAWGKYYAVVTAMGGRSNEEMSRLAGQVLISTLAVPVSQRSEDVADEGRSRTSRLSSLLGLSRAPTRTSLLRDALSRNVLKLAPELIRSLYNILQVTFDPLTLCASVAPLLLQLSSDASYSAYLPLLQRALLSRLLSQLTQVYSSLRIASLLAILQPLRDAAADGAGSAHLYEEEQVEAFIMTAAHTGDLNVRVDHASGELTFIDEPFSALEDQPIASSSRENIVQPSASTLVRTRLSAIATTLHNTLQVLEPPPVLTPEEQQEHVATLVAAAQAERSALQLRLAIVARRRELLSELSVRKEKEEASRRAEKSRVEAEEERKRNLEAARKRDIERARMEIQKKRDEEARQLAQSLKERGNLKVNIDDMDNLDTDNLMQLQVEQLEKEKKEREQKLRITTKRIDHIERAYRKDERPLLAKDYELQQANDRAAFEAQQKARIEGARAAHARDLEAKARLSRMMAEYNKRKEAILGKRSTEYDRKRAIAQAKIEKEKEERRAAVLKQREEERHEREEEERIRQRFAEEERRRAEEEARREAEEAEQRAVEEKRAAERKAREAQRLADLEAARKRLQEEEEREARRVQRRTAPPAAPPPDNTRRRAGAPPAATPPRSESPAPKAVYRPPGAAGGGGSSWRERERAKAAAGGASTPPPASPAARDEPKKDDDGFKTVGSGGKWGGSRLRRG</sequence>
<name>A0ACB8QHB3_9AGAM</name>
<comment type="caution">
    <text evidence="1">The sequence shown here is derived from an EMBL/GenBank/DDBJ whole genome shotgun (WGS) entry which is preliminary data.</text>
</comment>
<gene>
    <name evidence="1" type="ORF">K488DRAFT_71732</name>
</gene>